<dbReference type="AlphaFoldDB" id="A0AAD1Z3Q7"/>
<feature type="coiled-coil region" evidence="1">
    <location>
        <begin position="32"/>
        <end position="73"/>
    </location>
</feature>
<protein>
    <submittedName>
        <fullName evidence="3">Uncharacterized protein</fullName>
    </submittedName>
</protein>
<accession>A0AAD1Z3Q7</accession>
<evidence type="ECO:0000313" key="4">
    <source>
        <dbReference type="Proteomes" id="UP000834106"/>
    </source>
</evidence>
<gene>
    <name evidence="3" type="ORF">FPE_LOCUS8431</name>
</gene>
<keyword evidence="4" id="KW-1185">Reference proteome</keyword>
<evidence type="ECO:0000256" key="1">
    <source>
        <dbReference type="SAM" id="Coils"/>
    </source>
</evidence>
<reference evidence="3" key="1">
    <citation type="submission" date="2023-05" db="EMBL/GenBank/DDBJ databases">
        <authorList>
            <person name="Huff M."/>
        </authorList>
    </citation>
    <scope>NUCLEOTIDE SEQUENCE</scope>
</reference>
<dbReference type="Proteomes" id="UP000834106">
    <property type="component" value="Chromosome 5"/>
</dbReference>
<evidence type="ECO:0000313" key="3">
    <source>
        <dbReference type="EMBL" id="CAI9761001.1"/>
    </source>
</evidence>
<dbReference type="PANTHER" id="PTHR34807:SF3">
    <property type="entry name" value="OS08G0270800 PROTEIN"/>
    <property type="match status" value="1"/>
</dbReference>
<sequence length="306" mass="34927">MLPSKKMKGVSLDSTPSYIVGQYEDDKAWLKHQSLLQDYEELQKESNGMRNKLQNAKQRRQILAAEVRFLRKRHKYLLETKFLNSSLEQQLVQPPPYAVNHITKKKKDQMISRKVTTPNKISQVPDSKPKRKQIGKEAAARSASPVINIERKQKLRGKKQDSQCALNPNSDMNKRERINIRKETLMRNKSLVIDLNEGERICGANDTGLRNSVAAFDLNQDSSGKETRLPSRAPIFDLNEISTGDEDFQSNYEPLKLDDARKGLIRGLHDEQHNDLKLSACRNAGEGSTRVGKRKISWQDPVALRV</sequence>
<keyword evidence="1" id="KW-0175">Coiled coil</keyword>
<feature type="region of interest" description="Disordered" evidence="2">
    <location>
        <begin position="118"/>
        <end position="146"/>
    </location>
</feature>
<proteinExistence type="predicted"/>
<dbReference type="PANTHER" id="PTHR34807">
    <property type="entry name" value="OS08G0270800 PROTEIN"/>
    <property type="match status" value="1"/>
</dbReference>
<evidence type="ECO:0000256" key="2">
    <source>
        <dbReference type="SAM" id="MobiDB-lite"/>
    </source>
</evidence>
<organism evidence="3 4">
    <name type="scientific">Fraxinus pennsylvanica</name>
    <dbReference type="NCBI Taxonomy" id="56036"/>
    <lineage>
        <taxon>Eukaryota</taxon>
        <taxon>Viridiplantae</taxon>
        <taxon>Streptophyta</taxon>
        <taxon>Embryophyta</taxon>
        <taxon>Tracheophyta</taxon>
        <taxon>Spermatophyta</taxon>
        <taxon>Magnoliopsida</taxon>
        <taxon>eudicotyledons</taxon>
        <taxon>Gunneridae</taxon>
        <taxon>Pentapetalae</taxon>
        <taxon>asterids</taxon>
        <taxon>lamiids</taxon>
        <taxon>Lamiales</taxon>
        <taxon>Oleaceae</taxon>
        <taxon>Oleeae</taxon>
        <taxon>Fraxinus</taxon>
    </lineage>
</organism>
<name>A0AAD1Z3Q7_9LAMI</name>
<dbReference type="EMBL" id="OU503040">
    <property type="protein sequence ID" value="CAI9761001.1"/>
    <property type="molecule type" value="Genomic_DNA"/>
</dbReference>